<keyword evidence="2" id="KW-1185">Reference proteome</keyword>
<evidence type="ECO:0000313" key="1">
    <source>
        <dbReference type="EMBL" id="KAI8422448.1"/>
    </source>
</evidence>
<protein>
    <submittedName>
        <fullName evidence="1">Uncharacterized protein</fullName>
    </submittedName>
</protein>
<organism evidence="1 2">
    <name type="scientific">Choristoneura fumiferana</name>
    <name type="common">Spruce budworm moth</name>
    <name type="synonym">Archips fumiferana</name>
    <dbReference type="NCBI Taxonomy" id="7141"/>
    <lineage>
        <taxon>Eukaryota</taxon>
        <taxon>Metazoa</taxon>
        <taxon>Ecdysozoa</taxon>
        <taxon>Arthropoda</taxon>
        <taxon>Hexapoda</taxon>
        <taxon>Insecta</taxon>
        <taxon>Pterygota</taxon>
        <taxon>Neoptera</taxon>
        <taxon>Endopterygota</taxon>
        <taxon>Lepidoptera</taxon>
        <taxon>Glossata</taxon>
        <taxon>Ditrysia</taxon>
        <taxon>Tortricoidea</taxon>
        <taxon>Tortricidae</taxon>
        <taxon>Tortricinae</taxon>
        <taxon>Choristoneura</taxon>
    </lineage>
</organism>
<gene>
    <name evidence="1" type="ORF">MSG28_006285</name>
</gene>
<proteinExistence type="predicted"/>
<dbReference type="EMBL" id="CM046110">
    <property type="protein sequence ID" value="KAI8422448.1"/>
    <property type="molecule type" value="Genomic_DNA"/>
</dbReference>
<reference evidence="1 2" key="1">
    <citation type="journal article" date="2022" name="Genome Biol. Evol.">
        <title>The Spruce Budworm Genome: Reconstructing the Evolutionary History of Antifreeze Proteins.</title>
        <authorList>
            <person name="Beliveau C."/>
            <person name="Gagne P."/>
            <person name="Picq S."/>
            <person name="Vernygora O."/>
            <person name="Keeling C.I."/>
            <person name="Pinkney K."/>
            <person name="Doucet D."/>
            <person name="Wen F."/>
            <person name="Johnston J.S."/>
            <person name="Maaroufi H."/>
            <person name="Boyle B."/>
            <person name="Laroche J."/>
            <person name="Dewar K."/>
            <person name="Juretic N."/>
            <person name="Blackburn G."/>
            <person name="Nisole A."/>
            <person name="Brunet B."/>
            <person name="Brandao M."/>
            <person name="Lumley L."/>
            <person name="Duan J."/>
            <person name="Quan G."/>
            <person name="Lucarotti C.J."/>
            <person name="Roe A.D."/>
            <person name="Sperling F.A.H."/>
            <person name="Levesque R.C."/>
            <person name="Cusson M."/>
        </authorList>
    </citation>
    <scope>NUCLEOTIDE SEQUENCE [LARGE SCALE GENOMIC DNA]</scope>
    <source>
        <strain evidence="1">Glfc:IPQL:Cfum</strain>
    </source>
</reference>
<accession>A0ACC0JED2</accession>
<evidence type="ECO:0000313" key="2">
    <source>
        <dbReference type="Proteomes" id="UP001064048"/>
    </source>
</evidence>
<name>A0ACC0JED2_CHOFU</name>
<dbReference type="Proteomes" id="UP001064048">
    <property type="component" value="Chromosome 10"/>
</dbReference>
<sequence length="186" mass="20136">MGGTGGASAGWAREAPALLSTALLLGGALPERPPAPLFTIDSILAPRPQPAIPPLQLHHLAHTTFHRAHDLFGTSAKMTGSRGVSGSAATGVVRRLRGRGPGRARRNKRKRRTIFTEEQLEQLESTFDKTHYPDVVLREQLALRVDLKEERVEEDKGSAEAAPAPARLALAAAYSALECRRMPHKC</sequence>
<comment type="caution">
    <text evidence="1">The sequence shown here is derived from an EMBL/GenBank/DDBJ whole genome shotgun (WGS) entry which is preliminary data.</text>
</comment>